<sequence length="47" mass="5235">MRSRERFRTHDTSPETDDGSGRRLRRVNAIVAEVAHRLAAGDSVDVA</sequence>
<comment type="caution">
    <text evidence="2">The sequence shown here is derived from an EMBL/GenBank/DDBJ whole genome shotgun (WGS) entry which is preliminary data.</text>
</comment>
<gene>
    <name evidence="2" type="ORF">S01H1_34825</name>
</gene>
<name>X0W1X1_9ZZZZ</name>
<organism evidence="2">
    <name type="scientific">marine sediment metagenome</name>
    <dbReference type="NCBI Taxonomy" id="412755"/>
    <lineage>
        <taxon>unclassified sequences</taxon>
        <taxon>metagenomes</taxon>
        <taxon>ecological metagenomes</taxon>
    </lineage>
</organism>
<dbReference type="AlphaFoldDB" id="X0W1X1"/>
<protein>
    <submittedName>
        <fullName evidence="2">Uncharacterized protein</fullName>
    </submittedName>
</protein>
<dbReference type="EMBL" id="BARS01021711">
    <property type="protein sequence ID" value="GAG06741.1"/>
    <property type="molecule type" value="Genomic_DNA"/>
</dbReference>
<feature type="region of interest" description="Disordered" evidence="1">
    <location>
        <begin position="1"/>
        <end position="24"/>
    </location>
</feature>
<evidence type="ECO:0000313" key="2">
    <source>
        <dbReference type="EMBL" id="GAG06741.1"/>
    </source>
</evidence>
<reference evidence="2" key="1">
    <citation type="journal article" date="2014" name="Front. Microbiol.">
        <title>High frequency of phylogenetically diverse reductive dehalogenase-homologous genes in deep subseafloor sedimentary metagenomes.</title>
        <authorList>
            <person name="Kawai M."/>
            <person name="Futagami T."/>
            <person name="Toyoda A."/>
            <person name="Takaki Y."/>
            <person name="Nishi S."/>
            <person name="Hori S."/>
            <person name="Arai W."/>
            <person name="Tsubouchi T."/>
            <person name="Morono Y."/>
            <person name="Uchiyama I."/>
            <person name="Ito T."/>
            <person name="Fujiyama A."/>
            <person name="Inagaki F."/>
            <person name="Takami H."/>
        </authorList>
    </citation>
    <scope>NUCLEOTIDE SEQUENCE</scope>
    <source>
        <strain evidence="2">Expedition CK06-06</strain>
    </source>
</reference>
<feature type="compositionally biased region" description="Basic and acidic residues" evidence="1">
    <location>
        <begin position="1"/>
        <end position="13"/>
    </location>
</feature>
<feature type="non-terminal residue" evidence="2">
    <location>
        <position position="47"/>
    </location>
</feature>
<evidence type="ECO:0000256" key="1">
    <source>
        <dbReference type="SAM" id="MobiDB-lite"/>
    </source>
</evidence>
<proteinExistence type="predicted"/>
<accession>X0W1X1</accession>